<comment type="cofactor">
    <cofactor evidence="3">
        <name>FAD</name>
        <dbReference type="ChEBI" id="CHEBI:57692"/>
    </cofactor>
</comment>
<dbReference type="PROSITE" id="PS51384">
    <property type="entry name" value="FAD_FR"/>
    <property type="match status" value="1"/>
</dbReference>
<dbReference type="Pfam" id="PF00258">
    <property type="entry name" value="Flavodoxin_1"/>
    <property type="match status" value="1"/>
</dbReference>
<feature type="domain" description="FAD-binding FR-type" evidence="10">
    <location>
        <begin position="253"/>
        <end position="482"/>
    </location>
</feature>
<comment type="caution">
    <text evidence="11">The sequence shown here is derived from an EMBL/GenBank/DDBJ whole genome shotgun (WGS) entry which is preliminary data.</text>
</comment>
<dbReference type="PRINTS" id="PR00369">
    <property type="entry name" value="FLAVODOXIN"/>
</dbReference>
<keyword evidence="12" id="KW-1185">Reference proteome</keyword>
<dbReference type="GO" id="GO:0005829">
    <property type="term" value="C:cytosol"/>
    <property type="evidence" value="ECO:0007669"/>
    <property type="project" value="TreeGrafter"/>
</dbReference>
<evidence type="ECO:0000256" key="1">
    <source>
        <dbReference type="ARBA" id="ARBA00001917"/>
    </source>
</evidence>
<keyword evidence="6" id="KW-0274">FAD</keyword>
<evidence type="ECO:0000259" key="9">
    <source>
        <dbReference type="PROSITE" id="PS50902"/>
    </source>
</evidence>
<comment type="cofactor">
    <cofactor evidence="2">
        <name>heme</name>
        <dbReference type="ChEBI" id="CHEBI:30413"/>
    </cofactor>
</comment>
<name>A0A8H3IQH5_9LECA</name>
<dbReference type="GO" id="GO:0010181">
    <property type="term" value="F:FMN binding"/>
    <property type="evidence" value="ECO:0007669"/>
    <property type="project" value="InterPro"/>
</dbReference>
<organism evidence="11 12">
    <name type="scientific">Heterodermia speciosa</name>
    <dbReference type="NCBI Taxonomy" id="116794"/>
    <lineage>
        <taxon>Eukaryota</taxon>
        <taxon>Fungi</taxon>
        <taxon>Dikarya</taxon>
        <taxon>Ascomycota</taxon>
        <taxon>Pezizomycotina</taxon>
        <taxon>Lecanoromycetes</taxon>
        <taxon>OSLEUM clade</taxon>
        <taxon>Lecanoromycetidae</taxon>
        <taxon>Caliciales</taxon>
        <taxon>Physciaceae</taxon>
        <taxon>Heterodermia</taxon>
    </lineage>
</organism>
<dbReference type="EMBL" id="CAJPDS010000045">
    <property type="protein sequence ID" value="CAF9927713.1"/>
    <property type="molecule type" value="Genomic_DNA"/>
</dbReference>
<dbReference type="CDD" id="cd06206">
    <property type="entry name" value="bifunctional_CYPOR"/>
    <property type="match status" value="1"/>
</dbReference>
<dbReference type="Gene3D" id="3.40.50.360">
    <property type="match status" value="1"/>
</dbReference>
<protein>
    <recommendedName>
        <fullName evidence="13">NADPH--cytochrome P450 reductase</fullName>
    </recommendedName>
</protein>
<dbReference type="InterPro" id="IPR003097">
    <property type="entry name" value="CysJ-like_FAD-binding"/>
</dbReference>
<dbReference type="Pfam" id="PF00667">
    <property type="entry name" value="FAD_binding_1"/>
    <property type="match status" value="1"/>
</dbReference>
<keyword evidence="4" id="KW-0285">Flavoprotein</keyword>
<dbReference type="InterPro" id="IPR017927">
    <property type="entry name" value="FAD-bd_FR_type"/>
</dbReference>
<dbReference type="PRINTS" id="PR00371">
    <property type="entry name" value="FPNCR"/>
</dbReference>
<dbReference type="Pfam" id="PF00175">
    <property type="entry name" value="NAD_binding_1"/>
    <property type="match status" value="1"/>
</dbReference>
<evidence type="ECO:0000256" key="5">
    <source>
        <dbReference type="ARBA" id="ARBA00022643"/>
    </source>
</evidence>
<dbReference type="SUPFAM" id="SSF63380">
    <property type="entry name" value="Riboflavin synthase domain-like"/>
    <property type="match status" value="1"/>
</dbReference>
<gene>
    <name evidence="11" type="ORF">HETSPECPRED_006654</name>
</gene>
<dbReference type="InterPro" id="IPR001433">
    <property type="entry name" value="OxRdtase_FAD/NAD-bd"/>
</dbReference>
<evidence type="ECO:0000256" key="6">
    <source>
        <dbReference type="ARBA" id="ARBA00022827"/>
    </source>
</evidence>
<dbReference type="InterPro" id="IPR001709">
    <property type="entry name" value="Flavoprot_Pyr_Nucl_cyt_Rdtase"/>
</dbReference>
<dbReference type="InterPro" id="IPR001094">
    <property type="entry name" value="Flavdoxin-like"/>
</dbReference>
<dbReference type="GO" id="GO:0003958">
    <property type="term" value="F:NADPH-hemoprotein reductase activity"/>
    <property type="evidence" value="ECO:0007669"/>
    <property type="project" value="TreeGrafter"/>
</dbReference>
<dbReference type="OrthoDB" id="1470350at2759"/>
<evidence type="ECO:0000256" key="8">
    <source>
        <dbReference type="ARBA" id="ARBA00023002"/>
    </source>
</evidence>
<dbReference type="Gene3D" id="1.20.990.10">
    <property type="entry name" value="NADPH-cytochrome p450 Reductase, Chain A, domain 3"/>
    <property type="match status" value="1"/>
</dbReference>
<evidence type="ECO:0000256" key="4">
    <source>
        <dbReference type="ARBA" id="ARBA00022630"/>
    </source>
</evidence>
<keyword evidence="5" id="KW-0288">FMN</keyword>
<keyword evidence="8" id="KW-0560">Oxidoreductase</keyword>
<dbReference type="Gene3D" id="3.40.50.80">
    <property type="entry name" value="Nucleotide-binding domain of ferredoxin-NADP reductase (FNR) module"/>
    <property type="match status" value="1"/>
</dbReference>
<dbReference type="GO" id="GO:0050660">
    <property type="term" value="F:flavin adenine dinucleotide binding"/>
    <property type="evidence" value="ECO:0007669"/>
    <property type="project" value="TreeGrafter"/>
</dbReference>
<proteinExistence type="predicted"/>
<dbReference type="InterPro" id="IPR008254">
    <property type="entry name" value="Flavodoxin/NO_synth"/>
</dbReference>
<dbReference type="PANTHER" id="PTHR19384">
    <property type="entry name" value="NITRIC OXIDE SYNTHASE-RELATED"/>
    <property type="match status" value="1"/>
</dbReference>
<dbReference type="InterPro" id="IPR039261">
    <property type="entry name" value="FNR_nucleotide-bd"/>
</dbReference>
<evidence type="ECO:0000256" key="7">
    <source>
        <dbReference type="ARBA" id="ARBA00022857"/>
    </source>
</evidence>
<evidence type="ECO:0000313" key="11">
    <source>
        <dbReference type="EMBL" id="CAF9927713.1"/>
    </source>
</evidence>
<comment type="cofactor">
    <cofactor evidence="1">
        <name>FMN</name>
        <dbReference type="ChEBI" id="CHEBI:58210"/>
    </cofactor>
</comment>
<dbReference type="InterPro" id="IPR023173">
    <property type="entry name" value="NADPH_Cyt_P450_Rdtase_alpha"/>
</dbReference>
<sequence length="653" mass="72397">MAVQVPKHPGHPLVSNVFDIDLANQSRSFMHLPDIYDPEGINGVPLEKLVSGGSSSEGAKVQEPQVDERTEDFIKPLAVFFGGNFGTCESLAQTVAHSSPSHGFRAEIQPLDNAAHALPKDRPVLIITSTYEGGPPDNAGQFLKWIESIDEKSLAGVQYAVFGCGNRDWKEKFQHTAKFIDAAMERGGARNFATQGIADVADNDVFNDFEKWEDAVFWSAISEGFDGGKKKAFDGEALKLEIATSLRSSHLRQDVKDAVIVRNELLSVGQDAPKRHIEIRLPADAFYRAGDYLAVLPMNPLVTVHRVVNHFRLPRDATITVDSEQTSLPRGTRLLVNDLLCSYVELSQPATRRNLNMIIAVTRDEIAKKKLESLSGNTFSEEITSKRISVLDLLEEYPSAEVTFADYLSMLPQLRPRIYSIASSPLVDPTLCSLLLGVLDQKAFQGGGKRFVGAVSNFLSKLQPGDHIHLNIKASHPSLHLPTEMETTPLIMITVGTGIAPFRSFVQERARLLELGHKLAPAILFIGCRHPSQDALYKADFAAWADQGAVDVRYAFSCPDNKARAQYVQDRFWDDREEVRELFRRGAKIFVCGHGRVAKGVREKIMDMYVEEGLELGEKRTEGQAERFFEELKNERQLAYGTSAVIAMEVAGC</sequence>
<dbReference type="AlphaFoldDB" id="A0A8H3IQH5"/>
<dbReference type="PANTHER" id="PTHR19384:SF127">
    <property type="entry name" value="BIFUNCTIONAL CYTOCHROME P450_NADPH--P450 REDUCTASE"/>
    <property type="match status" value="1"/>
</dbReference>
<dbReference type="InterPro" id="IPR029039">
    <property type="entry name" value="Flavoprotein-like_sf"/>
</dbReference>
<evidence type="ECO:0000313" key="12">
    <source>
        <dbReference type="Proteomes" id="UP000664521"/>
    </source>
</evidence>
<dbReference type="InterPro" id="IPR017938">
    <property type="entry name" value="Riboflavin_synthase-like_b-brl"/>
</dbReference>
<evidence type="ECO:0008006" key="13">
    <source>
        <dbReference type="Google" id="ProtNLM"/>
    </source>
</evidence>
<dbReference type="Gene3D" id="2.40.30.10">
    <property type="entry name" value="Translation factors"/>
    <property type="match status" value="1"/>
</dbReference>
<dbReference type="Proteomes" id="UP000664521">
    <property type="component" value="Unassembled WGS sequence"/>
</dbReference>
<evidence type="ECO:0000256" key="2">
    <source>
        <dbReference type="ARBA" id="ARBA00001971"/>
    </source>
</evidence>
<dbReference type="SUPFAM" id="SSF52218">
    <property type="entry name" value="Flavoproteins"/>
    <property type="match status" value="1"/>
</dbReference>
<accession>A0A8H3IQH5</accession>
<dbReference type="SUPFAM" id="SSF52343">
    <property type="entry name" value="Ferredoxin reductase-like, C-terminal NADP-linked domain"/>
    <property type="match status" value="1"/>
</dbReference>
<evidence type="ECO:0000256" key="3">
    <source>
        <dbReference type="ARBA" id="ARBA00001974"/>
    </source>
</evidence>
<reference evidence="11" key="1">
    <citation type="submission" date="2021-03" db="EMBL/GenBank/DDBJ databases">
        <authorList>
            <person name="Tagirdzhanova G."/>
        </authorList>
    </citation>
    <scope>NUCLEOTIDE SEQUENCE</scope>
</reference>
<feature type="domain" description="Flavodoxin-like" evidence="9">
    <location>
        <begin position="77"/>
        <end position="217"/>
    </location>
</feature>
<keyword evidence="7" id="KW-0521">NADP</keyword>
<dbReference type="PROSITE" id="PS50902">
    <property type="entry name" value="FLAVODOXIN_LIKE"/>
    <property type="match status" value="1"/>
</dbReference>
<evidence type="ECO:0000259" key="10">
    <source>
        <dbReference type="PROSITE" id="PS51384"/>
    </source>
</evidence>